<evidence type="ECO:0000313" key="1">
    <source>
        <dbReference type="EMBL" id="ERM95566.1"/>
    </source>
</evidence>
<dbReference type="AlphaFoldDB" id="W1NJC4"/>
<protein>
    <submittedName>
        <fullName evidence="1">Uncharacterized protein</fullName>
    </submittedName>
</protein>
<evidence type="ECO:0000313" key="2">
    <source>
        <dbReference type="Proteomes" id="UP000017836"/>
    </source>
</evidence>
<dbReference type="HOGENOM" id="CLU_157505_0_0_1"/>
<reference evidence="2" key="1">
    <citation type="journal article" date="2013" name="Science">
        <title>The Amborella genome and the evolution of flowering plants.</title>
        <authorList>
            <consortium name="Amborella Genome Project"/>
        </authorList>
    </citation>
    <scope>NUCLEOTIDE SEQUENCE [LARGE SCALE GENOMIC DNA]</scope>
</reference>
<accession>W1NJC4</accession>
<dbReference type="Proteomes" id="UP000017836">
    <property type="component" value="Unassembled WGS sequence"/>
</dbReference>
<sequence>MYYNTSLPSGLELIDASDDINVSFMLEGESSRIVVYITATMESARESVADGPSLRNSWRNALLDQDQNIQVVPDPELVLEHDMEDIEPPESSCKGVGNEFDKGELGRVWASCKAEGVHDKCSAYELAVPHTLK</sequence>
<proteinExistence type="predicted"/>
<gene>
    <name evidence="1" type="ORF">AMTR_s00023p00074270</name>
</gene>
<dbReference type="Gramene" id="ERM95566">
    <property type="protein sequence ID" value="ERM95566"/>
    <property type="gene ID" value="AMTR_s00023p00074270"/>
</dbReference>
<keyword evidence="2" id="KW-1185">Reference proteome</keyword>
<dbReference type="EMBL" id="KI397474">
    <property type="protein sequence ID" value="ERM95566.1"/>
    <property type="molecule type" value="Genomic_DNA"/>
</dbReference>
<organism evidence="1 2">
    <name type="scientific">Amborella trichopoda</name>
    <dbReference type="NCBI Taxonomy" id="13333"/>
    <lineage>
        <taxon>Eukaryota</taxon>
        <taxon>Viridiplantae</taxon>
        <taxon>Streptophyta</taxon>
        <taxon>Embryophyta</taxon>
        <taxon>Tracheophyta</taxon>
        <taxon>Spermatophyta</taxon>
        <taxon>Magnoliopsida</taxon>
        <taxon>Amborellales</taxon>
        <taxon>Amborellaceae</taxon>
        <taxon>Amborella</taxon>
    </lineage>
</organism>
<name>W1NJC4_AMBTC</name>